<comment type="caution">
    <text evidence="1">The sequence shown here is derived from an EMBL/GenBank/DDBJ whole genome shotgun (WGS) entry which is preliminary data.</text>
</comment>
<reference evidence="1" key="1">
    <citation type="submission" date="2019-08" db="EMBL/GenBank/DDBJ databases">
        <authorList>
            <person name="Kucharzyk K."/>
            <person name="Murdoch R.W."/>
            <person name="Higgins S."/>
            <person name="Loffler F."/>
        </authorList>
    </citation>
    <scope>NUCLEOTIDE SEQUENCE</scope>
</reference>
<evidence type="ECO:0000313" key="1">
    <source>
        <dbReference type="EMBL" id="MPN63303.1"/>
    </source>
</evidence>
<protein>
    <submittedName>
        <fullName evidence="1">Uncharacterized protein</fullName>
    </submittedName>
</protein>
<proteinExistence type="predicted"/>
<name>A0A645JVR0_9ZZZZ</name>
<dbReference type="EMBL" id="VSSQ01142500">
    <property type="protein sequence ID" value="MPN63303.1"/>
    <property type="molecule type" value="Genomic_DNA"/>
</dbReference>
<dbReference type="AlphaFoldDB" id="A0A645JVR0"/>
<gene>
    <name evidence="1" type="ORF">SDC9_211061</name>
</gene>
<sequence length="94" mass="9999">MTHILLFDSMDVVGRSSVARDSVAPLHHLFRSMMDFSVGTVRASLILIGRAADLKTSACPLSRGALAQNAGANIEVAREGFVSEGVFIILTPVD</sequence>
<accession>A0A645JVR0</accession>
<organism evidence="1">
    <name type="scientific">bioreactor metagenome</name>
    <dbReference type="NCBI Taxonomy" id="1076179"/>
    <lineage>
        <taxon>unclassified sequences</taxon>
        <taxon>metagenomes</taxon>
        <taxon>ecological metagenomes</taxon>
    </lineage>
</organism>